<name>A0A9X1XUA8_9VIBR</name>
<sequence length="127" mass="14744">MSYLYIEFDDSMNVFVSHEGNERQITANWEPQYQYYLHTSRKFIVKLLNDWVDKSTPIGYVISCSGRKLNEIGFPHGDDHRICVRGLISGDTEKLTIAITPWTNKNDYSVEYNIKTKSYSSLHGSVR</sequence>
<dbReference type="RefSeq" id="WP_248010782.1">
    <property type="nucleotide sequence ID" value="NZ_JAJHVV010000018.1"/>
</dbReference>
<evidence type="ECO:0000313" key="2">
    <source>
        <dbReference type="Proteomes" id="UP001139559"/>
    </source>
</evidence>
<dbReference type="Proteomes" id="UP001139559">
    <property type="component" value="Unassembled WGS sequence"/>
</dbReference>
<reference evidence="1" key="1">
    <citation type="submission" date="2021-11" db="EMBL/GenBank/DDBJ databases">
        <title>Vibrio ZSDE26 sp. nov. and Vibrio ZSDZ34 sp. nov., isolated from coastal seawater in Qingdao.</title>
        <authorList>
            <person name="Zhang P."/>
        </authorList>
    </citation>
    <scope>NUCLEOTIDE SEQUENCE</scope>
    <source>
        <strain evidence="1">ZSDE26</strain>
    </source>
</reference>
<keyword evidence="2" id="KW-1185">Reference proteome</keyword>
<proteinExistence type="predicted"/>
<dbReference type="AlphaFoldDB" id="A0A9X1XUA8"/>
<dbReference type="EMBL" id="JAJHVV010000018">
    <property type="protein sequence ID" value="MCK6265719.1"/>
    <property type="molecule type" value="Genomic_DNA"/>
</dbReference>
<organism evidence="1 2">
    <name type="scientific">Vibrio amylolyticus</name>
    <dbReference type="NCBI Taxonomy" id="2847292"/>
    <lineage>
        <taxon>Bacteria</taxon>
        <taxon>Pseudomonadati</taxon>
        <taxon>Pseudomonadota</taxon>
        <taxon>Gammaproteobacteria</taxon>
        <taxon>Vibrionales</taxon>
        <taxon>Vibrionaceae</taxon>
        <taxon>Vibrio</taxon>
    </lineage>
</organism>
<gene>
    <name evidence="1" type="ORF">KP803_20890</name>
</gene>
<comment type="caution">
    <text evidence="1">The sequence shown here is derived from an EMBL/GenBank/DDBJ whole genome shotgun (WGS) entry which is preliminary data.</text>
</comment>
<accession>A0A9X1XUA8</accession>
<protein>
    <submittedName>
        <fullName evidence="1">Uncharacterized protein</fullName>
    </submittedName>
</protein>
<evidence type="ECO:0000313" key="1">
    <source>
        <dbReference type="EMBL" id="MCK6265719.1"/>
    </source>
</evidence>